<dbReference type="HOGENOM" id="CLU_016455_12_1_0"/>
<sequence length="412" mass="44279">MLSGVLLIILVALLYWQFAAAVAPLSVADARPFPPLNPPGTGINVLLIGVDERPDHPEEGVRSDTLIVVHLDTIGRRVSLLSIPRDTRVDVRDIGPTKINVAYGRGYTAAEKLYGETTTPAQGGMALAAETVERFLDLPIHYTAQINFDGFARVIDALGGVTIDVPRRIVDDAYPTPDFGTVRIAFEPGPQRMDGARALIYARTRHADSDFGRAERQQQVIRAIIDELRSRGPIGAALLAPALGRALDGAFATTLPLSRPDMLLGMAWIATGIDPSAIGQYRIAPDTAPNFREIGSDILWDPEEVRGVVRTFLATPDVETEEARIQVLNGAGITGLARRVSGELESAGFTVVPAADAPRSDVLRTIVYDVTGKPATARRLAVLLNADIRRGSPDGVNPTVDIVVVLGRDQVK</sequence>
<accession>A7NG33</accession>
<organism evidence="4 5">
    <name type="scientific">Roseiflexus castenholzii (strain DSM 13941 / HLO8)</name>
    <dbReference type="NCBI Taxonomy" id="383372"/>
    <lineage>
        <taxon>Bacteria</taxon>
        <taxon>Bacillati</taxon>
        <taxon>Chloroflexota</taxon>
        <taxon>Chloroflexia</taxon>
        <taxon>Chloroflexales</taxon>
        <taxon>Roseiflexineae</taxon>
        <taxon>Roseiflexaceae</taxon>
        <taxon>Roseiflexus</taxon>
    </lineage>
</organism>
<dbReference type="Gene3D" id="3.40.630.190">
    <property type="entry name" value="LCP protein"/>
    <property type="match status" value="1"/>
</dbReference>
<protein>
    <submittedName>
        <fullName evidence="4">Cell envelope-related transcriptional attenuator</fullName>
    </submittedName>
</protein>
<feature type="domain" description="LytR/CpsA/Psr regulator C-terminal" evidence="3">
    <location>
        <begin position="323"/>
        <end position="409"/>
    </location>
</feature>
<gene>
    <name evidence="4" type="ordered locus">Rcas_0287</name>
</gene>
<dbReference type="Pfam" id="PF13399">
    <property type="entry name" value="LytR_C"/>
    <property type="match status" value="1"/>
</dbReference>
<dbReference type="InterPro" id="IPR027381">
    <property type="entry name" value="LytR/CpsA/Psr_C"/>
</dbReference>
<feature type="domain" description="Cell envelope-related transcriptional attenuator" evidence="2">
    <location>
        <begin position="62"/>
        <end position="229"/>
    </location>
</feature>
<dbReference type="InterPro" id="IPR004474">
    <property type="entry name" value="LytR_CpsA_psr"/>
</dbReference>
<evidence type="ECO:0000259" key="2">
    <source>
        <dbReference type="Pfam" id="PF03816"/>
    </source>
</evidence>
<evidence type="ECO:0000313" key="5">
    <source>
        <dbReference type="Proteomes" id="UP000000263"/>
    </source>
</evidence>
<dbReference type="KEGG" id="rca:Rcas_0287"/>
<dbReference type="Pfam" id="PF03816">
    <property type="entry name" value="LytR_cpsA_psr"/>
    <property type="match status" value="1"/>
</dbReference>
<dbReference type="eggNOG" id="COG1316">
    <property type="taxonomic scope" value="Bacteria"/>
</dbReference>
<dbReference type="PANTHER" id="PTHR33392">
    <property type="entry name" value="POLYISOPRENYL-TEICHOIC ACID--PEPTIDOGLYCAN TEICHOIC ACID TRANSFERASE TAGU"/>
    <property type="match status" value="1"/>
</dbReference>
<dbReference type="InterPro" id="IPR050922">
    <property type="entry name" value="LytR/CpsA/Psr_CW_biosynth"/>
</dbReference>
<dbReference type="Gene3D" id="3.30.70.2390">
    <property type="match status" value="1"/>
</dbReference>
<comment type="similarity">
    <text evidence="1">Belongs to the LytR/CpsA/Psr (LCP) family.</text>
</comment>
<evidence type="ECO:0000259" key="3">
    <source>
        <dbReference type="Pfam" id="PF13399"/>
    </source>
</evidence>
<dbReference type="PANTHER" id="PTHR33392:SF6">
    <property type="entry name" value="POLYISOPRENYL-TEICHOIC ACID--PEPTIDOGLYCAN TEICHOIC ACID TRANSFERASE TAGU"/>
    <property type="match status" value="1"/>
</dbReference>
<evidence type="ECO:0000313" key="4">
    <source>
        <dbReference type="EMBL" id="ABU56420.1"/>
    </source>
</evidence>
<dbReference type="AlphaFoldDB" id="A7NG33"/>
<dbReference type="NCBIfam" id="TIGR00350">
    <property type="entry name" value="lytR_cpsA_psr"/>
    <property type="match status" value="1"/>
</dbReference>
<name>A7NG33_ROSCS</name>
<evidence type="ECO:0000256" key="1">
    <source>
        <dbReference type="ARBA" id="ARBA00006068"/>
    </source>
</evidence>
<dbReference type="STRING" id="383372.Rcas_0287"/>
<dbReference type="EMBL" id="CP000804">
    <property type="protein sequence ID" value="ABU56420.1"/>
    <property type="molecule type" value="Genomic_DNA"/>
</dbReference>
<reference evidence="4 5" key="1">
    <citation type="submission" date="2007-08" db="EMBL/GenBank/DDBJ databases">
        <title>Complete sequence of Roseiflexus castenholzii DSM 13941.</title>
        <authorList>
            <consortium name="US DOE Joint Genome Institute"/>
            <person name="Copeland A."/>
            <person name="Lucas S."/>
            <person name="Lapidus A."/>
            <person name="Barry K."/>
            <person name="Glavina del Rio T."/>
            <person name="Dalin E."/>
            <person name="Tice H."/>
            <person name="Pitluck S."/>
            <person name="Thompson L.S."/>
            <person name="Brettin T."/>
            <person name="Bruce D."/>
            <person name="Detter J.C."/>
            <person name="Han C."/>
            <person name="Tapia R."/>
            <person name="Schmutz J."/>
            <person name="Larimer F."/>
            <person name="Land M."/>
            <person name="Hauser L."/>
            <person name="Kyrpides N."/>
            <person name="Mikhailova N."/>
            <person name="Bryant D.A."/>
            <person name="Hanada S."/>
            <person name="Tsukatani Y."/>
            <person name="Richardson P."/>
        </authorList>
    </citation>
    <scope>NUCLEOTIDE SEQUENCE [LARGE SCALE GENOMIC DNA]</scope>
    <source>
        <strain evidence="5">DSM 13941 / HLO8</strain>
    </source>
</reference>
<proteinExistence type="inferred from homology"/>
<keyword evidence="5" id="KW-1185">Reference proteome</keyword>
<dbReference type="Proteomes" id="UP000000263">
    <property type="component" value="Chromosome"/>
</dbReference>